<comment type="subcellular location">
    <subcellularLocation>
        <location evidence="1">Membrane</location>
        <topology evidence="1">Multi-pass membrane protein</topology>
    </subcellularLocation>
</comment>
<dbReference type="PANTHER" id="PTHR24221">
    <property type="entry name" value="ATP-BINDING CASSETTE SUB-FAMILY B"/>
    <property type="match status" value="1"/>
</dbReference>
<dbReference type="GO" id="GO:0042626">
    <property type="term" value="F:ATPase-coupled transmembrane transporter activity"/>
    <property type="evidence" value="ECO:0007669"/>
    <property type="project" value="TreeGrafter"/>
</dbReference>
<feature type="domain" description="ABC transporter" evidence="5">
    <location>
        <begin position="77"/>
        <end position="142"/>
    </location>
</feature>
<dbReference type="Pfam" id="PF00005">
    <property type="entry name" value="ABC_tran"/>
    <property type="match status" value="1"/>
</dbReference>
<keyword evidence="7" id="KW-1185">Reference proteome</keyword>
<gene>
    <name evidence="6" type="ORF">MKW94_022356</name>
</gene>
<accession>A0AA42AV27</accession>
<comment type="caution">
    <text evidence="6">The sequence shown here is derived from an EMBL/GenBank/DDBJ whole genome shotgun (WGS) entry which is preliminary data.</text>
</comment>
<keyword evidence="2" id="KW-0812">Transmembrane</keyword>
<proteinExistence type="predicted"/>
<reference evidence="6" key="1">
    <citation type="submission" date="2022-03" db="EMBL/GenBank/DDBJ databases">
        <title>A functionally conserved STORR gene fusion in Papaver species that diverged 16.8 million years ago.</title>
        <authorList>
            <person name="Catania T."/>
        </authorList>
    </citation>
    <scope>NUCLEOTIDE SEQUENCE</scope>
    <source>
        <strain evidence="6">S-191538</strain>
    </source>
</reference>
<dbReference type="GO" id="GO:0005524">
    <property type="term" value="F:ATP binding"/>
    <property type="evidence" value="ECO:0007669"/>
    <property type="project" value="InterPro"/>
</dbReference>
<keyword evidence="3" id="KW-1133">Transmembrane helix</keyword>
<dbReference type="FunFam" id="1.20.1560.10:FF:000033">
    <property type="entry name" value="ABC transporter B family member 19"/>
    <property type="match status" value="1"/>
</dbReference>
<dbReference type="AlphaFoldDB" id="A0AA42AV27"/>
<organism evidence="6 7">
    <name type="scientific">Papaver nudicaule</name>
    <name type="common">Iceland poppy</name>
    <dbReference type="NCBI Taxonomy" id="74823"/>
    <lineage>
        <taxon>Eukaryota</taxon>
        <taxon>Viridiplantae</taxon>
        <taxon>Streptophyta</taxon>
        <taxon>Embryophyta</taxon>
        <taxon>Tracheophyta</taxon>
        <taxon>Spermatophyta</taxon>
        <taxon>Magnoliopsida</taxon>
        <taxon>Ranunculales</taxon>
        <taxon>Papaveraceae</taxon>
        <taxon>Papaveroideae</taxon>
        <taxon>Papaver</taxon>
    </lineage>
</organism>
<dbReference type="Proteomes" id="UP001177140">
    <property type="component" value="Unassembled WGS sequence"/>
</dbReference>
<evidence type="ECO:0000256" key="1">
    <source>
        <dbReference type="ARBA" id="ARBA00004141"/>
    </source>
</evidence>
<dbReference type="Gene3D" id="3.40.50.300">
    <property type="entry name" value="P-loop containing nucleotide triphosphate hydrolases"/>
    <property type="match status" value="2"/>
</dbReference>
<evidence type="ECO:0000313" key="6">
    <source>
        <dbReference type="EMBL" id="MCL7041789.1"/>
    </source>
</evidence>
<evidence type="ECO:0000256" key="3">
    <source>
        <dbReference type="ARBA" id="ARBA00022989"/>
    </source>
</evidence>
<dbReference type="Gene3D" id="1.20.1560.10">
    <property type="entry name" value="ABC transporter type 1, transmembrane domain"/>
    <property type="match status" value="1"/>
</dbReference>
<dbReference type="GO" id="GO:0016887">
    <property type="term" value="F:ATP hydrolysis activity"/>
    <property type="evidence" value="ECO:0007669"/>
    <property type="project" value="InterPro"/>
</dbReference>
<evidence type="ECO:0000313" key="7">
    <source>
        <dbReference type="Proteomes" id="UP001177140"/>
    </source>
</evidence>
<evidence type="ECO:0000256" key="2">
    <source>
        <dbReference type="ARBA" id="ARBA00022692"/>
    </source>
</evidence>
<dbReference type="GO" id="GO:0016020">
    <property type="term" value="C:membrane"/>
    <property type="evidence" value="ECO:0007669"/>
    <property type="project" value="UniProtKB-SubCell"/>
</dbReference>
<dbReference type="PANTHER" id="PTHR24221:SF489">
    <property type="entry name" value="ABC TRANSPORTER B FAMILY MEMBER 1"/>
    <property type="match status" value="1"/>
</dbReference>
<dbReference type="InterPro" id="IPR003439">
    <property type="entry name" value="ABC_transporter-like_ATP-bd"/>
</dbReference>
<evidence type="ECO:0000256" key="4">
    <source>
        <dbReference type="ARBA" id="ARBA00023136"/>
    </source>
</evidence>
<sequence>MVLMVSANGAAETLTLAPDFIKGGQAMKSVFDLLDRRTEIEPDELDSTSAPETLRGEVEFKHVDFAYPSRPDSQIFRDLTLRARAGKTLALVGPSGCGKSSVISLVQRFYEPTSGRVLIDGKDMRKYNLKSLRKHIAMAATLANAHKFISALPEGYNTWVGERGIQLSDDGKVVEQGSHSHLLKHYPDGCYANMIQLQRFGNGSQGIVPGSSSSMGGERKV</sequence>
<dbReference type="InterPro" id="IPR039421">
    <property type="entry name" value="Type_1_exporter"/>
</dbReference>
<evidence type="ECO:0000259" key="5">
    <source>
        <dbReference type="Pfam" id="PF00005"/>
    </source>
</evidence>
<dbReference type="SUPFAM" id="SSF52540">
    <property type="entry name" value="P-loop containing nucleoside triphosphate hydrolases"/>
    <property type="match status" value="1"/>
</dbReference>
<dbReference type="EMBL" id="JAJJMA010227387">
    <property type="protein sequence ID" value="MCL7041789.1"/>
    <property type="molecule type" value="Genomic_DNA"/>
</dbReference>
<keyword evidence="4" id="KW-0472">Membrane</keyword>
<protein>
    <recommendedName>
        <fullName evidence="5">ABC transporter domain-containing protein</fullName>
    </recommendedName>
</protein>
<dbReference type="InterPro" id="IPR036640">
    <property type="entry name" value="ABC1_TM_sf"/>
</dbReference>
<dbReference type="InterPro" id="IPR027417">
    <property type="entry name" value="P-loop_NTPase"/>
</dbReference>
<name>A0AA42AV27_PAPNU</name>